<dbReference type="AlphaFoldDB" id="A0A8C6GNJ9"/>
<reference evidence="8" key="1">
    <citation type="submission" date="2025-08" db="UniProtKB">
        <authorList>
            <consortium name="Ensembl"/>
        </authorList>
    </citation>
    <scope>IDENTIFICATION</scope>
</reference>
<dbReference type="PANTHER" id="PTHR15076">
    <property type="entry name" value="CD99/MIC2 PROTEIN RELATED"/>
    <property type="match status" value="1"/>
</dbReference>
<name>A0A8C6GNJ9_MUSSI</name>
<organism evidence="8 9">
    <name type="scientific">Mus spicilegus</name>
    <name type="common">Mound-building mouse</name>
    <dbReference type="NCBI Taxonomy" id="10103"/>
    <lineage>
        <taxon>Eukaryota</taxon>
        <taxon>Metazoa</taxon>
        <taxon>Chordata</taxon>
        <taxon>Craniata</taxon>
        <taxon>Vertebrata</taxon>
        <taxon>Euteleostomi</taxon>
        <taxon>Mammalia</taxon>
        <taxon>Eutheria</taxon>
        <taxon>Euarchontoglires</taxon>
        <taxon>Glires</taxon>
        <taxon>Rodentia</taxon>
        <taxon>Myomorpha</taxon>
        <taxon>Muroidea</taxon>
        <taxon>Muridae</taxon>
        <taxon>Murinae</taxon>
        <taxon>Mus</taxon>
        <taxon>Mus</taxon>
    </lineage>
</organism>
<evidence type="ECO:0000256" key="6">
    <source>
        <dbReference type="ARBA" id="ARBA00023136"/>
    </source>
</evidence>
<evidence type="ECO:0000256" key="1">
    <source>
        <dbReference type="ARBA" id="ARBA00004479"/>
    </source>
</evidence>
<keyword evidence="3" id="KW-0812">Transmembrane</keyword>
<dbReference type="GO" id="GO:0005886">
    <property type="term" value="C:plasma membrane"/>
    <property type="evidence" value="ECO:0007669"/>
    <property type="project" value="TreeGrafter"/>
</dbReference>
<dbReference type="Ensembl" id="ENSMSIT00000010594.1">
    <property type="protein sequence ID" value="ENSMSIP00000008336.1"/>
    <property type="gene ID" value="ENSMSIG00000007393.1"/>
</dbReference>
<keyword evidence="5" id="KW-1133">Transmembrane helix</keyword>
<evidence type="ECO:0000256" key="3">
    <source>
        <dbReference type="ARBA" id="ARBA00022692"/>
    </source>
</evidence>
<keyword evidence="6" id="KW-0472">Membrane</keyword>
<keyword evidence="4" id="KW-0732">Signal</keyword>
<evidence type="ECO:0000256" key="5">
    <source>
        <dbReference type="ARBA" id="ARBA00022989"/>
    </source>
</evidence>
<dbReference type="GO" id="GO:0072683">
    <property type="term" value="P:T cell extravasation"/>
    <property type="evidence" value="ECO:0007669"/>
    <property type="project" value="TreeGrafter"/>
</dbReference>
<comment type="similarity">
    <text evidence="2">Belongs to the CD99 family.</text>
</comment>
<dbReference type="GO" id="GO:2000391">
    <property type="term" value="P:positive regulation of neutrophil extravasation"/>
    <property type="evidence" value="ECO:0007669"/>
    <property type="project" value="TreeGrafter"/>
</dbReference>
<accession>A0A8C6GNJ9</accession>
<reference evidence="8" key="2">
    <citation type="submission" date="2025-09" db="UniProtKB">
        <authorList>
            <consortium name="Ensembl"/>
        </authorList>
    </citation>
    <scope>IDENTIFICATION</scope>
</reference>
<dbReference type="PANTHER" id="PTHR15076:SF15">
    <property type="entry name" value="CD99 ANTIGEN"/>
    <property type="match status" value="1"/>
</dbReference>
<evidence type="ECO:0000313" key="8">
    <source>
        <dbReference type="Ensembl" id="ENSMSIP00000008336.1"/>
    </source>
</evidence>
<evidence type="ECO:0000313" key="9">
    <source>
        <dbReference type="Proteomes" id="UP000694415"/>
    </source>
</evidence>
<proteinExistence type="inferred from homology"/>
<dbReference type="InterPro" id="IPR022078">
    <property type="entry name" value="CD99L2"/>
</dbReference>
<dbReference type="GO" id="GO:0034109">
    <property type="term" value="P:homotypic cell-cell adhesion"/>
    <property type="evidence" value="ECO:0007669"/>
    <property type="project" value="TreeGrafter"/>
</dbReference>
<evidence type="ECO:0000256" key="7">
    <source>
        <dbReference type="SAM" id="MobiDB-lite"/>
    </source>
</evidence>
<dbReference type="Proteomes" id="UP000694415">
    <property type="component" value="Unplaced"/>
</dbReference>
<evidence type="ECO:0000256" key="4">
    <source>
        <dbReference type="ARBA" id="ARBA00022729"/>
    </source>
</evidence>
<sequence>MIILSPPPSASDDFDLGDALGDPDRKPTPKAPTPKKPSGGFDLEDALPGGGGGGGGGAGEKPGNRPQPNPKPPRPHGDSGGISDSDLADAAGQG</sequence>
<keyword evidence="9" id="KW-1185">Reference proteome</keyword>
<comment type="subcellular location">
    <subcellularLocation>
        <location evidence="1">Membrane</location>
        <topology evidence="1">Single-pass type I membrane protein</topology>
    </subcellularLocation>
</comment>
<protein>
    <submittedName>
        <fullName evidence="8">Uncharacterized protein</fullName>
    </submittedName>
</protein>
<evidence type="ECO:0000256" key="2">
    <source>
        <dbReference type="ARBA" id="ARBA00008763"/>
    </source>
</evidence>
<feature type="compositionally biased region" description="Gly residues" evidence="7">
    <location>
        <begin position="48"/>
        <end position="60"/>
    </location>
</feature>
<feature type="region of interest" description="Disordered" evidence="7">
    <location>
        <begin position="1"/>
        <end position="94"/>
    </location>
</feature>